<feature type="transmembrane region" description="Helical" evidence="3">
    <location>
        <begin position="350"/>
        <end position="368"/>
    </location>
</feature>
<protein>
    <submittedName>
        <fullName evidence="4">Spore germination protein KA</fullName>
    </submittedName>
</protein>
<keyword evidence="5" id="KW-1185">Reference proteome</keyword>
<organism evidence="4 5">
    <name type="scientific">Clostridium algifaecis</name>
    <dbReference type="NCBI Taxonomy" id="1472040"/>
    <lineage>
        <taxon>Bacteria</taxon>
        <taxon>Bacillati</taxon>
        <taxon>Bacillota</taxon>
        <taxon>Clostridia</taxon>
        <taxon>Eubacteriales</taxon>
        <taxon>Clostridiaceae</taxon>
        <taxon>Clostridium</taxon>
    </lineage>
</organism>
<dbReference type="PIRSF" id="PIRSF005690">
    <property type="entry name" value="GerBA"/>
    <property type="match status" value="1"/>
</dbReference>
<dbReference type="RefSeq" id="WP_342590030.1">
    <property type="nucleotide sequence ID" value="NZ_JAGGLM010000025.1"/>
</dbReference>
<reference evidence="4 5" key="1">
    <citation type="submission" date="2021-03" db="EMBL/GenBank/DDBJ databases">
        <title>Genomic Encyclopedia of Type Strains, Phase IV (KMG-IV): sequencing the most valuable type-strain genomes for metagenomic binning, comparative biology and taxonomic classification.</title>
        <authorList>
            <person name="Goeker M."/>
        </authorList>
    </citation>
    <scope>NUCLEOTIDE SEQUENCE [LARGE SCALE GENOMIC DNA]</scope>
    <source>
        <strain evidence="4 5">DSM 28783</strain>
    </source>
</reference>
<keyword evidence="2 3" id="KW-0472">Membrane</keyword>
<proteinExistence type="inferred from homology"/>
<keyword evidence="3" id="KW-1133">Transmembrane helix</keyword>
<evidence type="ECO:0000256" key="2">
    <source>
        <dbReference type="ARBA" id="ARBA00023136"/>
    </source>
</evidence>
<feature type="transmembrane region" description="Helical" evidence="3">
    <location>
        <begin position="380"/>
        <end position="396"/>
    </location>
</feature>
<keyword evidence="3" id="KW-0812">Transmembrane</keyword>
<sequence length="512" mass="57633">MNMRNKIMKANKKIENKSYTENYILSNSLQSNISLIKEIFNDDETLIVRYFENQKNNNIKCCIIFFQEMIDGETINTNIIKPIIESRYLSEENNNIENILSHVIFSNDANKSNDVNKISESILNGNTVLFLEGESKALIISTIGWKTRDIKEPEGEKALRGPREGFTESLMMNISMIRRKLLTPNLKFKFRVLGTQTKTKICLCYIDGIVNNKILNELNKRLDKIDIDGILASNYIQEFINDEPFSPFKTIGSTERPDIVAAKLLEGRIAIIIDGNPVALTLPHIFIELFQANEDYYINFYFASISRLLRILSFIITISLPSLFVALTTFHIETIPTPLAISISAARQDIPFPTTVEAFGLLIVFEILREAGVRMPNQIGQAFSIVGALVLGQAAVDARFVSAPMIIVIALTGITGLAIPKVKGASILLRIILLILSSILGLYGFVFGIIGLMIHLFKMRSFGVPFMLGLMTLKPEDLKDTAIRAPWFYMKYRPKFIATNNLIRQSTGGKKN</sequence>
<dbReference type="EMBL" id="JAGGLM010000025">
    <property type="protein sequence ID" value="MBP2033889.1"/>
    <property type="molecule type" value="Genomic_DNA"/>
</dbReference>
<feature type="transmembrane region" description="Helical" evidence="3">
    <location>
        <begin position="431"/>
        <end position="457"/>
    </location>
</feature>
<dbReference type="InterPro" id="IPR004995">
    <property type="entry name" value="Spore_Ger"/>
</dbReference>
<dbReference type="PANTHER" id="PTHR22550">
    <property type="entry name" value="SPORE GERMINATION PROTEIN"/>
    <property type="match status" value="1"/>
</dbReference>
<dbReference type="PANTHER" id="PTHR22550:SF5">
    <property type="entry name" value="LEUCINE ZIPPER PROTEIN 4"/>
    <property type="match status" value="1"/>
</dbReference>
<accession>A0ABS4KV21</accession>
<evidence type="ECO:0000313" key="5">
    <source>
        <dbReference type="Proteomes" id="UP001519307"/>
    </source>
</evidence>
<gene>
    <name evidence="4" type="ORF">J2Z42_002602</name>
</gene>
<feature type="transmembrane region" description="Helical" evidence="3">
    <location>
        <begin position="402"/>
        <end position="419"/>
    </location>
</feature>
<dbReference type="Pfam" id="PF03323">
    <property type="entry name" value="GerA"/>
    <property type="match status" value="1"/>
</dbReference>
<dbReference type="Proteomes" id="UP001519307">
    <property type="component" value="Unassembled WGS sequence"/>
</dbReference>
<feature type="transmembrane region" description="Helical" evidence="3">
    <location>
        <begin position="308"/>
        <end position="330"/>
    </location>
</feature>
<comment type="similarity">
    <text evidence="1">Belongs to the GerABKA family.</text>
</comment>
<evidence type="ECO:0000256" key="3">
    <source>
        <dbReference type="SAM" id="Phobius"/>
    </source>
</evidence>
<comment type="caution">
    <text evidence="4">The sequence shown here is derived from an EMBL/GenBank/DDBJ whole genome shotgun (WGS) entry which is preliminary data.</text>
</comment>
<dbReference type="InterPro" id="IPR050768">
    <property type="entry name" value="UPF0353/GerABKA_families"/>
</dbReference>
<evidence type="ECO:0000313" key="4">
    <source>
        <dbReference type="EMBL" id="MBP2033889.1"/>
    </source>
</evidence>
<name>A0ABS4KV21_9CLOT</name>
<evidence type="ECO:0000256" key="1">
    <source>
        <dbReference type="ARBA" id="ARBA00005278"/>
    </source>
</evidence>